<reference evidence="2" key="2">
    <citation type="journal article" date="2015" name="Data Brief">
        <title>Shoot transcriptome of the giant reed, Arundo donax.</title>
        <authorList>
            <person name="Barrero R.A."/>
            <person name="Guerrero F.D."/>
            <person name="Moolhuijzen P."/>
            <person name="Goolsby J.A."/>
            <person name="Tidwell J."/>
            <person name="Bellgard S.E."/>
            <person name="Bellgard M.I."/>
        </authorList>
    </citation>
    <scope>NUCLEOTIDE SEQUENCE</scope>
    <source>
        <tissue evidence="2">Shoot tissue taken approximately 20 cm above the soil surface</tissue>
    </source>
</reference>
<feature type="transmembrane region" description="Helical" evidence="1">
    <location>
        <begin position="5"/>
        <end position="25"/>
    </location>
</feature>
<dbReference type="AlphaFoldDB" id="A0A0A8ZZB7"/>
<sequence>MEIHLVLNLICPGIYCCLLFFYYSADLGLF</sequence>
<evidence type="ECO:0000313" key="2">
    <source>
        <dbReference type="EMBL" id="JAD40102.1"/>
    </source>
</evidence>
<keyword evidence="1" id="KW-0812">Transmembrane</keyword>
<proteinExistence type="predicted"/>
<reference evidence="2" key="1">
    <citation type="submission" date="2014-09" db="EMBL/GenBank/DDBJ databases">
        <authorList>
            <person name="Magalhaes I.L.F."/>
            <person name="Oliveira U."/>
            <person name="Santos F.R."/>
            <person name="Vidigal T.H.D.A."/>
            <person name="Brescovit A.D."/>
            <person name="Santos A.J."/>
        </authorList>
    </citation>
    <scope>NUCLEOTIDE SEQUENCE</scope>
    <source>
        <tissue evidence="2">Shoot tissue taken approximately 20 cm above the soil surface</tissue>
    </source>
</reference>
<name>A0A0A8ZZB7_ARUDO</name>
<organism evidence="2">
    <name type="scientific">Arundo donax</name>
    <name type="common">Giant reed</name>
    <name type="synonym">Donax arundinaceus</name>
    <dbReference type="NCBI Taxonomy" id="35708"/>
    <lineage>
        <taxon>Eukaryota</taxon>
        <taxon>Viridiplantae</taxon>
        <taxon>Streptophyta</taxon>
        <taxon>Embryophyta</taxon>
        <taxon>Tracheophyta</taxon>
        <taxon>Spermatophyta</taxon>
        <taxon>Magnoliopsida</taxon>
        <taxon>Liliopsida</taxon>
        <taxon>Poales</taxon>
        <taxon>Poaceae</taxon>
        <taxon>PACMAD clade</taxon>
        <taxon>Arundinoideae</taxon>
        <taxon>Arundineae</taxon>
        <taxon>Arundo</taxon>
    </lineage>
</organism>
<dbReference type="EMBL" id="GBRH01257793">
    <property type="protein sequence ID" value="JAD40102.1"/>
    <property type="molecule type" value="Transcribed_RNA"/>
</dbReference>
<evidence type="ECO:0000256" key="1">
    <source>
        <dbReference type="SAM" id="Phobius"/>
    </source>
</evidence>
<protein>
    <submittedName>
        <fullName evidence="2">Uncharacterized protein</fullName>
    </submittedName>
</protein>
<keyword evidence="1" id="KW-1133">Transmembrane helix</keyword>
<keyword evidence="1" id="KW-0472">Membrane</keyword>
<accession>A0A0A8ZZB7</accession>